<dbReference type="GO" id="GO:0008168">
    <property type="term" value="F:methyltransferase activity"/>
    <property type="evidence" value="ECO:0007669"/>
    <property type="project" value="UniProtKB-KW"/>
</dbReference>
<dbReference type="Proteomes" id="UP000649826">
    <property type="component" value="Unassembled WGS sequence"/>
</dbReference>
<dbReference type="InterPro" id="IPR006700">
    <property type="entry name" value="RsmE"/>
</dbReference>
<comment type="function">
    <text evidence="10 12">Specifically methylates the N3 position of the uracil ring of uridine 1498 (m3U1498) in 16S rRNA. Acts on the fully assembled 30S ribosomal subunit.</text>
</comment>
<keyword evidence="5 12" id="KW-0963">Cytoplasm</keyword>
<evidence type="ECO:0000313" key="15">
    <source>
        <dbReference type="EMBL" id="MBC5779866.1"/>
    </source>
</evidence>
<evidence type="ECO:0000256" key="2">
    <source>
        <dbReference type="ARBA" id="ARBA00005528"/>
    </source>
</evidence>
<comment type="catalytic activity">
    <reaction evidence="11 12">
        <text>uridine(1498) in 16S rRNA + S-adenosyl-L-methionine = N(3)-methyluridine(1498) in 16S rRNA + S-adenosyl-L-homocysteine + H(+)</text>
        <dbReference type="Rhea" id="RHEA:42920"/>
        <dbReference type="Rhea" id="RHEA-COMP:10283"/>
        <dbReference type="Rhea" id="RHEA-COMP:10284"/>
        <dbReference type="ChEBI" id="CHEBI:15378"/>
        <dbReference type="ChEBI" id="CHEBI:57856"/>
        <dbReference type="ChEBI" id="CHEBI:59789"/>
        <dbReference type="ChEBI" id="CHEBI:65315"/>
        <dbReference type="ChEBI" id="CHEBI:74502"/>
        <dbReference type="EC" id="2.1.1.193"/>
    </reaction>
</comment>
<dbReference type="PIRSF" id="PIRSF015601">
    <property type="entry name" value="MTase_slr0722"/>
    <property type="match status" value="1"/>
</dbReference>
<comment type="caution">
    <text evidence="15">The sequence shown here is derived from an EMBL/GenBank/DDBJ whole genome shotgun (WGS) entry which is preliminary data.</text>
</comment>
<dbReference type="CDD" id="cd18084">
    <property type="entry name" value="RsmE-like"/>
    <property type="match status" value="1"/>
</dbReference>
<evidence type="ECO:0000256" key="4">
    <source>
        <dbReference type="ARBA" id="ARBA00013673"/>
    </source>
</evidence>
<dbReference type="SUPFAM" id="SSF75217">
    <property type="entry name" value="alpha/beta knot"/>
    <property type="match status" value="1"/>
</dbReference>
<evidence type="ECO:0000259" key="13">
    <source>
        <dbReference type="Pfam" id="PF04452"/>
    </source>
</evidence>
<dbReference type="SUPFAM" id="SSF88697">
    <property type="entry name" value="PUA domain-like"/>
    <property type="match status" value="1"/>
</dbReference>
<dbReference type="RefSeq" id="WP_186994958.1">
    <property type="nucleotide sequence ID" value="NZ_JACOQG010000012.1"/>
</dbReference>
<keyword evidence="6 12" id="KW-0698">rRNA processing</keyword>
<dbReference type="InterPro" id="IPR015947">
    <property type="entry name" value="PUA-like_sf"/>
</dbReference>
<dbReference type="PANTHER" id="PTHR30027">
    <property type="entry name" value="RIBOSOMAL RNA SMALL SUBUNIT METHYLTRANSFERASE E"/>
    <property type="match status" value="1"/>
</dbReference>
<sequence length="249" mass="28294">MQRFFVETYQIEEENHCIHVTGADVNHIKNVLRMKLGEELWISDGGTKEYRCEIEGLGDEEVLLHIIYAQEPDYELPNRIYLFQGLPKADKMELIIQKAVELGAYAIVPVETKRCVVKLDEKKAAKKTARWQQIAESAAKQSKRMLIPKIHEVMSFQDALKLAEELDIRLIPYELAKGMKETKEILNQIRPGQSVGIFIGPEGGFEENEVSQALEKGAQAITLGRRILRTETAGLAILSVLMFQLENDQ</sequence>
<proteinExistence type="inferred from homology"/>
<evidence type="ECO:0000256" key="9">
    <source>
        <dbReference type="ARBA" id="ARBA00022691"/>
    </source>
</evidence>
<name>A0ABR7IIM0_9FIRM</name>
<dbReference type="EMBL" id="JACOQG010000012">
    <property type="protein sequence ID" value="MBC5779866.1"/>
    <property type="molecule type" value="Genomic_DNA"/>
</dbReference>
<dbReference type="InterPro" id="IPR046887">
    <property type="entry name" value="RsmE_PUA-like"/>
</dbReference>
<evidence type="ECO:0000256" key="3">
    <source>
        <dbReference type="ARBA" id="ARBA00012328"/>
    </source>
</evidence>
<dbReference type="Pfam" id="PF04452">
    <property type="entry name" value="Methyltrans_RNA"/>
    <property type="match status" value="1"/>
</dbReference>
<gene>
    <name evidence="15" type="ORF">H8Z82_09355</name>
</gene>
<keyword evidence="7 12" id="KW-0489">Methyltransferase</keyword>
<evidence type="ECO:0000256" key="1">
    <source>
        <dbReference type="ARBA" id="ARBA00004496"/>
    </source>
</evidence>
<evidence type="ECO:0000256" key="10">
    <source>
        <dbReference type="ARBA" id="ARBA00025699"/>
    </source>
</evidence>
<evidence type="ECO:0000256" key="11">
    <source>
        <dbReference type="ARBA" id="ARBA00047944"/>
    </source>
</evidence>
<evidence type="ECO:0000256" key="8">
    <source>
        <dbReference type="ARBA" id="ARBA00022679"/>
    </source>
</evidence>
<dbReference type="EC" id="2.1.1.193" evidence="3 12"/>
<feature type="domain" description="Ribosomal RNA small subunit methyltransferase E methyltransferase" evidence="13">
    <location>
        <begin position="75"/>
        <end position="242"/>
    </location>
</feature>
<dbReference type="InterPro" id="IPR029028">
    <property type="entry name" value="Alpha/beta_knot_MTases"/>
</dbReference>
<evidence type="ECO:0000256" key="6">
    <source>
        <dbReference type="ARBA" id="ARBA00022552"/>
    </source>
</evidence>
<protein>
    <recommendedName>
        <fullName evidence="4 12">Ribosomal RNA small subunit methyltransferase E</fullName>
        <ecNumber evidence="3 12">2.1.1.193</ecNumber>
    </recommendedName>
</protein>
<dbReference type="NCBIfam" id="TIGR00046">
    <property type="entry name" value="RsmE family RNA methyltransferase"/>
    <property type="match status" value="1"/>
</dbReference>
<evidence type="ECO:0000256" key="12">
    <source>
        <dbReference type="PIRNR" id="PIRNR015601"/>
    </source>
</evidence>
<dbReference type="InterPro" id="IPR046886">
    <property type="entry name" value="RsmE_MTase_dom"/>
</dbReference>
<organism evidence="15 16">
    <name type="scientific">Blautia difficilis</name>
    <dbReference type="NCBI Taxonomy" id="2763027"/>
    <lineage>
        <taxon>Bacteria</taxon>
        <taxon>Bacillati</taxon>
        <taxon>Bacillota</taxon>
        <taxon>Clostridia</taxon>
        <taxon>Lachnospirales</taxon>
        <taxon>Lachnospiraceae</taxon>
        <taxon>Blautia</taxon>
    </lineage>
</organism>
<keyword evidence="16" id="KW-1185">Reference proteome</keyword>
<keyword evidence="8 12" id="KW-0808">Transferase</keyword>
<dbReference type="InterPro" id="IPR029026">
    <property type="entry name" value="tRNA_m1G_MTases_N"/>
</dbReference>
<dbReference type="GO" id="GO:0032259">
    <property type="term" value="P:methylation"/>
    <property type="evidence" value="ECO:0007669"/>
    <property type="project" value="UniProtKB-KW"/>
</dbReference>
<evidence type="ECO:0000259" key="14">
    <source>
        <dbReference type="Pfam" id="PF20260"/>
    </source>
</evidence>
<comment type="subcellular location">
    <subcellularLocation>
        <location evidence="1 12">Cytoplasm</location>
    </subcellularLocation>
</comment>
<accession>A0ABR7IIM0</accession>
<dbReference type="PANTHER" id="PTHR30027:SF3">
    <property type="entry name" value="16S RRNA (URACIL(1498)-N(3))-METHYLTRANSFERASE"/>
    <property type="match status" value="1"/>
</dbReference>
<dbReference type="NCBIfam" id="NF008692">
    <property type="entry name" value="PRK11713.1-5"/>
    <property type="match status" value="1"/>
</dbReference>
<evidence type="ECO:0000313" key="16">
    <source>
        <dbReference type="Proteomes" id="UP000649826"/>
    </source>
</evidence>
<feature type="domain" description="Ribosomal RNA small subunit methyltransferase E PUA-like" evidence="14">
    <location>
        <begin position="20"/>
        <end position="66"/>
    </location>
</feature>
<reference evidence="15 16" key="1">
    <citation type="submission" date="2020-08" db="EMBL/GenBank/DDBJ databases">
        <title>Genome public.</title>
        <authorList>
            <person name="Liu C."/>
            <person name="Sun Q."/>
        </authorList>
    </citation>
    <scope>NUCLEOTIDE SEQUENCE [LARGE SCALE GENOMIC DNA]</scope>
    <source>
        <strain evidence="15 16">M29</strain>
    </source>
</reference>
<evidence type="ECO:0000256" key="5">
    <source>
        <dbReference type="ARBA" id="ARBA00022490"/>
    </source>
</evidence>
<dbReference type="Gene3D" id="3.40.1280.10">
    <property type="match status" value="1"/>
</dbReference>
<evidence type="ECO:0000256" key="7">
    <source>
        <dbReference type="ARBA" id="ARBA00022603"/>
    </source>
</evidence>
<keyword evidence="9 12" id="KW-0949">S-adenosyl-L-methionine</keyword>
<dbReference type="Pfam" id="PF20260">
    <property type="entry name" value="PUA_4"/>
    <property type="match status" value="1"/>
</dbReference>
<dbReference type="Gene3D" id="2.40.240.20">
    <property type="entry name" value="Hypothetical PUA domain-like, domain 1"/>
    <property type="match status" value="1"/>
</dbReference>
<comment type="similarity">
    <text evidence="2 12">Belongs to the RNA methyltransferase RsmE family.</text>
</comment>